<name>A0A4S2M246_OPIFE</name>
<dbReference type="EMBL" id="SJOL01005461">
    <property type="protein sequence ID" value="TGZ70321.1"/>
    <property type="molecule type" value="Genomic_DNA"/>
</dbReference>
<proteinExistence type="predicted"/>
<reference evidence="1 2" key="1">
    <citation type="journal article" date="2019" name="BMC Genomics">
        <title>New insights from Opisthorchis felineus genome: update on genomics of the epidemiologically important liver flukes.</title>
        <authorList>
            <person name="Ershov N.I."/>
            <person name="Mordvinov V.A."/>
            <person name="Prokhortchouk E.B."/>
            <person name="Pakharukova M.Y."/>
            <person name="Gunbin K.V."/>
            <person name="Ustyantsev K."/>
            <person name="Genaev M.A."/>
            <person name="Blinov A.G."/>
            <person name="Mazur A."/>
            <person name="Boulygina E."/>
            <person name="Tsygankova S."/>
            <person name="Khrameeva E."/>
            <person name="Chekanov N."/>
            <person name="Fan G."/>
            <person name="Xiao A."/>
            <person name="Zhang H."/>
            <person name="Xu X."/>
            <person name="Yang H."/>
            <person name="Solovyev V."/>
            <person name="Lee S.M."/>
            <person name="Liu X."/>
            <person name="Afonnikov D.A."/>
            <person name="Skryabin K.G."/>
        </authorList>
    </citation>
    <scope>NUCLEOTIDE SEQUENCE [LARGE SCALE GENOMIC DNA]</scope>
    <source>
        <strain evidence="1">AK-0245</strain>
        <tissue evidence="1">Whole organism</tissue>
    </source>
</reference>
<gene>
    <name evidence="1" type="ORF">CRM22_003266</name>
</gene>
<dbReference type="Proteomes" id="UP000308267">
    <property type="component" value="Unassembled WGS sequence"/>
</dbReference>
<accession>A0A4S2M246</accession>
<comment type="caution">
    <text evidence="1">The sequence shown here is derived from an EMBL/GenBank/DDBJ whole genome shotgun (WGS) entry which is preliminary data.</text>
</comment>
<evidence type="ECO:0000313" key="1">
    <source>
        <dbReference type="EMBL" id="TGZ70321.1"/>
    </source>
</evidence>
<keyword evidence="2" id="KW-1185">Reference proteome</keyword>
<organism evidence="1 2">
    <name type="scientific">Opisthorchis felineus</name>
    <dbReference type="NCBI Taxonomy" id="147828"/>
    <lineage>
        <taxon>Eukaryota</taxon>
        <taxon>Metazoa</taxon>
        <taxon>Spiralia</taxon>
        <taxon>Lophotrochozoa</taxon>
        <taxon>Platyhelminthes</taxon>
        <taxon>Trematoda</taxon>
        <taxon>Digenea</taxon>
        <taxon>Opisthorchiida</taxon>
        <taxon>Opisthorchiata</taxon>
        <taxon>Opisthorchiidae</taxon>
        <taxon>Opisthorchis</taxon>
    </lineage>
</organism>
<sequence length="169" mass="19469">MGENLLPTAAEPSAVEHQGAISLPKGLIEMVWQSPICSNVYNQSGYLVRHLENHSVDYGECVFCGSGHNTPSAMAWHVYVHHKEEMYVNKNSGGRHLGAIICSMFARYAESNMGRNRDWLSMFLNIRENIRFPVPFVRFVLKRPQAVYHAEKYRRFPEAYDPHKRPDYV</sequence>
<protein>
    <recommendedName>
        <fullName evidence="3">C2H2-type domain-containing protein</fullName>
    </recommendedName>
</protein>
<evidence type="ECO:0008006" key="3">
    <source>
        <dbReference type="Google" id="ProtNLM"/>
    </source>
</evidence>
<dbReference type="AlphaFoldDB" id="A0A4S2M246"/>
<evidence type="ECO:0000313" key="2">
    <source>
        <dbReference type="Proteomes" id="UP000308267"/>
    </source>
</evidence>
<dbReference type="Gene3D" id="3.30.160.60">
    <property type="entry name" value="Classic Zinc Finger"/>
    <property type="match status" value="1"/>
</dbReference>
<dbReference type="OrthoDB" id="3533395at2759"/>